<evidence type="ECO:0000313" key="19">
    <source>
        <dbReference type="EnsemblMetazoa" id="tetur23g02100.1"/>
    </source>
</evidence>
<dbReference type="GO" id="GO:0046872">
    <property type="term" value="F:metal ion binding"/>
    <property type="evidence" value="ECO:0007669"/>
    <property type="project" value="UniProtKB-KW"/>
</dbReference>
<keyword evidence="8 12" id="KW-0067">ATP-binding</keyword>
<dbReference type="SUPFAM" id="SSF81301">
    <property type="entry name" value="Nucleotidyltransferase"/>
    <property type="match status" value="1"/>
</dbReference>
<feature type="binding site" evidence="14">
    <location>
        <position position="108"/>
    </location>
    <ligand>
        <name>Mg(2+)</name>
        <dbReference type="ChEBI" id="CHEBI:18420"/>
        <label>2</label>
        <note>catalytic</note>
    </ligand>
</feature>
<dbReference type="GO" id="GO:0006397">
    <property type="term" value="P:mRNA processing"/>
    <property type="evidence" value="ECO:0007669"/>
    <property type="project" value="UniProtKB-KW"/>
</dbReference>
<dbReference type="Gene3D" id="3.30.460.10">
    <property type="entry name" value="Beta Polymerase, domain 2"/>
    <property type="match status" value="1"/>
</dbReference>
<dbReference type="InterPro" id="IPR048840">
    <property type="entry name" value="PolA_pol_NTPase"/>
</dbReference>
<dbReference type="GO" id="GO:0003723">
    <property type="term" value="F:RNA binding"/>
    <property type="evidence" value="ECO:0007669"/>
    <property type="project" value="UniProtKB-UniRule"/>
</dbReference>
<evidence type="ECO:0000256" key="3">
    <source>
        <dbReference type="ARBA" id="ARBA00010912"/>
    </source>
</evidence>
<feature type="binding site" evidence="13">
    <location>
        <begin position="239"/>
        <end position="240"/>
    </location>
    <ligand>
        <name>ATP</name>
        <dbReference type="ChEBI" id="CHEBI:30616"/>
    </ligand>
</feature>
<dbReference type="Pfam" id="PF04928">
    <property type="entry name" value="PAP_central"/>
    <property type="match status" value="1"/>
</dbReference>
<dbReference type="GO" id="GO:0005634">
    <property type="term" value="C:nucleus"/>
    <property type="evidence" value="ECO:0007669"/>
    <property type="project" value="UniProtKB-SubCell"/>
</dbReference>
<feature type="binding site" evidence="14">
    <location>
        <position position="160"/>
    </location>
    <ligand>
        <name>Mg(2+)</name>
        <dbReference type="ChEBI" id="CHEBI:18420"/>
        <label>2</label>
        <note>catalytic</note>
    </ligand>
</feature>
<organism evidence="19 20">
    <name type="scientific">Tetranychus urticae</name>
    <name type="common">Two-spotted spider mite</name>
    <dbReference type="NCBI Taxonomy" id="32264"/>
    <lineage>
        <taxon>Eukaryota</taxon>
        <taxon>Metazoa</taxon>
        <taxon>Ecdysozoa</taxon>
        <taxon>Arthropoda</taxon>
        <taxon>Chelicerata</taxon>
        <taxon>Arachnida</taxon>
        <taxon>Acari</taxon>
        <taxon>Acariformes</taxon>
        <taxon>Trombidiformes</taxon>
        <taxon>Prostigmata</taxon>
        <taxon>Eleutherengona</taxon>
        <taxon>Raphignathae</taxon>
        <taxon>Tetranychoidea</taxon>
        <taxon>Tetranychidae</taxon>
        <taxon>Tetranychus</taxon>
    </lineage>
</organism>
<evidence type="ECO:0000256" key="6">
    <source>
        <dbReference type="ARBA" id="ARBA00022723"/>
    </source>
</evidence>
<reference evidence="20" key="1">
    <citation type="submission" date="2011-08" db="EMBL/GenBank/DDBJ databases">
        <authorList>
            <person name="Rombauts S."/>
        </authorList>
    </citation>
    <scope>NUCLEOTIDE SEQUENCE</scope>
    <source>
        <strain evidence="20">London</strain>
    </source>
</reference>
<dbReference type="GO" id="GO:1990817">
    <property type="term" value="F:poly(A) RNA polymerase activity"/>
    <property type="evidence" value="ECO:0007669"/>
    <property type="project" value="UniProtKB-UniRule"/>
</dbReference>
<dbReference type="EMBL" id="CAEY01000615">
    <property type="status" value="NOT_ANNOTATED_CDS"/>
    <property type="molecule type" value="Genomic_DNA"/>
</dbReference>
<evidence type="ECO:0000256" key="11">
    <source>
        <dbReference type="ARBA" id="ARBA00048830"/>
    </source>
</evidence>
<evidence type="ECO:0000256" key="14">
    <source>
        <dbReference type="PIRSR" id="PIRSR018425-2"/>
    </source>
</evidence>
<feature type="binding site" evidence="13">
    <location>
        <begin position="93"/>
        <end position="95"/>
    </location>
    <ligand>
        <name>ATP</name>
        <dbReference type="ChEBI" id="CHEBI:30616"/>
    </ligand>
</feature>
<feature type="region of interest" description="Disordered" evidence="15">
    <location>
        <begin position="493"/>
        <end position="527"/>
    </location>
</feature>
<dbReference type="FunFam" id="3.30.460.10:FF:000002">
    <property type="entry name" value="Poly(A) polymerase alpha, putative"/>
    <property type="match status" value="1"/>
</dbReference>
<dbReference type="InterPro" id="IPR014492">
    <property type="entry name" value="PolyA_polymerase"/>
</dbReference>
<dbReference type="STRING" id="32264.T1KVW6"/>
<keyword evidence="9 14" id="KW-0460">Magnesium</keyword>
<protein>
    <recommendedName>
        <fullName evidence="12">Poly(A) polymerase</fullName>
        <ecNumber evidence="12">2.7.7.19</ecNumber>
    </recommendedName>
</protein>
<dbReference type="FunFam" id="1.10.1410.10:FF:000001">
    <property type="entry name" value="Putative poly(A) polymerase gamma"/>
    <property type="match status" value="1"/>
</dbReference>
<dbReference type="AlphaFoldDB" id="T1KVW6"/>
<evidence type="ECO:0000313" key="20">
    <source>
        <dbReference type="Proteomes" id="UP000015104"/>
    </source>
</evidence>
<evidence type="ECO:0000256" key="12">
    <source>
        <dbReference type="PIRNR" id="PIRNR018425"/>
    </source>
</evidence>
<accession>T1KVW6</accession>
<dbReference type="Proteomes" id="UP000015104">
    <property type="component" value="Unassembled WGS sequence"/>
</dbReference>
<feature type="domain" description="Poly(A) polymerase nucleotidyltransferase" evidence="18">
    <location>
        <begin position="14"/>
        <end position="207"/>
    </location>
</feature>
<dbReference type="PIRSF" id="PIRSF018425">
    <property type="entry name" value="PolyA_polymerase"/>
    <property type="match status" value="1"/>
</dbReference>
<keyword evidence="20" id="KW-1185">Reference proteome</keyword>
<feature type="binding site" evidence="14">
    <location>
        <position position="106"/>
    </location>
    <ligand>
        <name>Mg(2+)</name>
        <dbReference type="ChEBI" id="CHEBI:18420"/>
        <label>2</label>
        <note>catalytic</note>
    </ligand>
</feature>
<dbReference type="CDD" id="cd05402">
    <property type="entry name" value="NT_PAP_TUTase"/>
    <property type="match status" value="1"/>
</dbReference>
<evidence type="ECO:0000256" key="15">
    <source>
        <dbReference type="SAM" id="MobiDB-lite"/>
    </source>
</evidence>
<keyword evidence="4 12" id="KW-0507">mRNA processing</keyword>
<dbReference type="InterPro" id="IPR011068">
    <property type="entry name" value="NuclTrfase_I-like_C"/>
</dbReference>
<evidence type="ECO:0000259" key="16">
    <source>
        <dbReference type="Pfam" id="PF04926"/>
    </source>
</evidence>
<sequence length="527" mass="60371">MSQSNDSNSSGYPGVSAPISTAHPKEADLKLTQKLVECLSSFDLFESESEMIHRMNMLSQINELVQKWIRDASETKLVGNESAQRMNGKIFTFGSFRLGVHTKGADIDTLLVAPRHIDRTDFFKTFATEISQLQNVEYVRKIEDAFVPVIKTKIDGIEFDILFARLALKNIPEDQDLKSNELLRNLEPKCVRSLNGCRVTDEILSLVPNHEAFKLSLRAIKLWAKRRGIYSNALGYLGGVSWAMLVARTCQLYPHACASTIVHKFFLIFSKWPWPKPVLLRALEEDKTNLGFPVWDPRINVNDRYHLMPIITPSYPQQNSTFNVTQSTKTIMLEEFNHALAICDKISQGSADWKDLFKTSTFFSKYKHFLVLICESKPEWIGLVESKIRHLVSNLERHRCIKLAHVNPNSYIQETMVEENAEPDTYWFVGLCCDKAEGMHIDLTADIRTFLNTVRQTAATKFPTEYRLEFKYVKKKELVSYLPAHVFKQEISNEKGTKRKLEEDNSKPIRAKRTPSPNQEPSSQLTS</sequence>
<comment type="catalytic activity">
    <reaction evidence="11 12">
        <text>RNA(n) + ATP = RNA(n)-3'-adenine ribonucleotide + diphosphate</text>
        <dbReference type="Rhea" id="RHEA:11332"/>
        <dbReference type="Rhea" id="RHEA-COMP:14527"/>
        <dbReference type="Rhea" id="RHEA-COMP:17347"/>
        <dbReference type="ChEBI" id="CHEBI:30616"/>
        <dbReference type="ChEBI" id="CHEBI:33019"/>
        <dbReference type="ChEBI" id="CHEBI:140395"/>
        <dbReference type="ChEBI" id="CHEBI:173115"/>
        <dbReference type="EC" id="2.7.7.19"/>
    </reaction>
</comment>
<dbReference type="InterPro" id="IPR043519">
    <property type="entry name" value="NT_sf"/>
</dbReference>
<evidence type="ECO:0000256" key="5">
    <source>
        <dbReference type="ARBA" id="ARBA00022679"/>
    </source>
</evidence>
<feature type="binding site" evidence="13">
    <location>
        <position position="230"/>
    </location>
    <ligand>
        <name>ATP</name>
        <dbReference type="ChEBI" id="CHEBI:30616"/>
    </ligand>
</feature>
<evidence type="ECO:0000256" key="4">
    <source>
        <dbReference type="ARBA" id="ARBA00022664"/>
    </source>
</evidence>
<comment type="similarity">
    <text evidence="3 12">Belongs to the poly(A) polymerase family.</text>
</comment>
<evidence type="ECO:0000256" key="1">
    <source>
        <dbReference type="ARBA" id="ARBA00001936"/>
    </source>
</evidence>
<dbReference type="PANTHER" id="PTHR10682:SF10">
    <property type="entry name" value="POLYNUCLEOTIDE ADENYLYLTRANSFERASE"/>
    <property type="match status" value="1"/>
</dbReference>
<evidence type="ECO:0000256" key="13">
    <source>
        <dbReference type="PIRSR" id="PIRSR018425-1"/>
    </source>
</evidence>
<feature type="domain" description="Poly(A) polymerase RNA-binding" evidence="16">
    <location>
        <begin position="361"/>
        <end position="422"/>
    </location>
</feature>
<feature type="binding site" evidence="13">
    <location>
        <position position="160"/>
    </location>
    <ligand>
        <name>ATP</name>
        <dbReference type="ChEBI" id="CHEBI:30616"/>
    </ligand>
</feature>
<comment type="cofactor">
    <cofactor evidence="1">
        <name>Mn(2+)</name>
        <dbReference type="ChEBI" id="CHEBI:29035"/>
    </cofactor>
</comment>
<dbReference type="GO" id="GO:0031123">
    <property type="term" value="P:RNA 3'-end processing"/>
    <property type="evidence" value="ECO:0007669"/>
    <property type="project" value="InterPro"/>
</dbReference>
<feature type="binding site" evidence="14">
    <location>
        <position position="106"/>
    </location>
    <ligand>
        <name>Mg(2+)</name>
        <dbReference type="ChEBI" id="CHEBI:18420"/>
        <label>1</label>
        <note>catalytic</note>
    </ligand>
</feature>
<dbReference type="Gene3D" id="1.10.1410.10">
    <property type="match status" value="1"/>
</dbReference>
<dbReference type="Gene3D" id="3.30.70.590">
    <property type="entry name" value="Poly(A) polymerase predicted RNA binding domain"/>
    <property type="match status" value="1"/>
</dbReference>
<feature type="binding site" evidence="13">
    <location>
        <position position="221"/>
    </location>
    <ligand>
        <name>ATP</name>
        <dbReference type="ChEBI" id="CHEBI:30616"/>
    </ligand>
</feature>
<dbReference type="PANTHER" id="PTHR10682">
    <property type="entry name" value="POLY A POLYMERASE"/>
    <property type="match status" value="1"/>
</dbReference>
<feature type="binding site" evidence="14">
    <location>
        <position position="108"/>
    </location>
    <ligand>
        <name>Mg(2+)</name>
        <dbReference type="ChEBI" id="CHEBI:18420"/>
        <label>1</label>
        <note>catalytic</note>
    </ligand>
</feature>
<dbReference type="SUPFAM" id="SSF55003">
    <property type="entry name" value="PAP/Archaeal CCA-adding enzyme, C-terminal domain"/>
    <property type="match status" value="1"/>
</dbReference>
<dbReference type="eggNOG" id="KOG2245">
    <property type="taxonomic scope" value="Eukaryota"/>
</dbReference>
<evidence type="ECO:0000256" key="7">
    <source>
        <dbReference type="ARBA" id="ARBA00022741"/>
    </source>
</evidence>
<evidence type="ECO:0000256" key="9">
    <source>
        <dbReference type="ARBA" id="ARBA00022842"/>
    </source>
</evidence>
<proteinExistence type="inferred from homology"/>
<feature type="compositionally biased region" description="Basic and acidic residues" evidence="15">
    <location>
        <begin position="493"/>
        <end position="507"/>
    </location>
</feature>
<dbReference type="EnsemblMetazoa" id="tetur23g02100.1">
    <property type="protein sequence ID" value="tetur23g02100.1"/>
    <property type="gene ID" value="tetur23g02100"/>
</dbReference>
<gene>
    <name evidence="19" type="primary">107367681</name>
</gene>
<keyword evidence="10 12" id="KW-0539">Nucleus</keyword>
<name>T1KVW6_TETUR</name>
<dbReference type="EC" id="2.7.7.19" evidence="12"/>
<dbReference type="Pfam" id="PF20750">
    <property type="entry name" value="PAP_NTPase"/>
    <property type="match status" value="1"/>
</dbReference>
<evidence type="ECO:0000256" key="10">
    <source>
        <dbReference type="ARBA" id="ARBA00023242"/>
    </source>
</evidence>
<comment type="cofactor">
    <cofactor evidence="14">
        <name>Mg(2+)</name>
        <dbReference type="ChEBI" id="CHEBI:18420"/>
    </cofactor>
    <text evidence="14">Binds 2 magnesium ions. Also active with manganese.</text>
</comment>
<keyword evidence="5 12" id="KW-0808">Transferase</keyword>
<dbReference type="SUPFAM" id="SSF81631">
    <property type="entry name" value="PAP/OAS1 substrate-binding domain"/>
    <property type="match status" value="1"/>
</dbReference>
<evidence type="ECO:0000256" key="8">
    <source>
        <dbReference type="ARBA" id="ARBA00022840"/>
    </source>
</evidence>
<feature type="binding site" evidence="13">
    <location>
        <begin position="106"/>
        <end position="108"/>
    </location>
    <ligand>
        <name>ATP</name>
        <dbReference type="ChEBI" id="CHEBI:30616"/>
    </ligand>
</feature>
<feature type="compositionally biased region" description="Polar residues" evidence="15">
    <location>
        <begin position="515"/>
        <end position="527"/>
    </location>
</feature>
<comment type="subcellular location">
    <subcellularLocation>
        <location evidence="2 12">Nucleus</location>
    </subcellularLocation>
</comment>
<feature type="binding site" evidence="13">
    <location>
        <position position="102"/>
    </location>
    <ligand>
        <name>ATP</name>
        <dbReference type="ChEBI" id="CHEBI:30616"/>
    </ligand>
</feature>
<dbReference type="HOGENOM" id="CLU_011511_4_0_1"/>
<dbReference type="InterPro" id="IPR007010">
    <property type="entry name" value="PolA_pol_RNA-bd_dom"/>
</dbReference>
<evidence type="ECO:0000256" key="2">
    <source>
        <dbReference type="ARBA" id="ARBA00004123"/>
    </source>
</evidence>
<keyword evidence="7 12" id="KW-0547">Nucleotide-binding</keyword>
<dbReference type="InterPro" id="IPR007012">
    <property type="entry name" value="PolA_pol_cen_dom"/>
</dbReference>
<feature type="domain" description="Poly(A) polymerase central" evidence="17">
    <location>
        <begin position="213"/>
        <end position="358"/>
    </location>
</feature>
<reference evidence="19" key="2">
    <citation type="submission" date="2015-06" db="UniProtKB">
        <authorList>
            <consortium name="EnsemblMetazoa"/>
        </authorList>
    </citation>
    <scope>IDENTIFICATION</scope>
</reference>
<keyword evidence="6 14" id="KW-0479">Metal-binding</keyword>
<evidence type="ECO:0000259" key="17">
    <source>
        <dbReference type="Pfam" id="PF04928"/>
    </source>
</evidence>
<comment type="function">
    <text evidence="12">Polymerase that creates the 3'-poly(A) tail of mRNA's.</text>
</comment>
<dbReference type="GO" id="GO:0005524">
    <property type="term" value="F:ATP binding"/>
    <property type="evidence" value="ECO:0007669"/>
    <property type="project" value="UniProtKB-UniRule"/>
</dbReference>
<dbReference type="OrthoDB" id="412748at2759"/>
<dbReference type="Pfam" id="PF04926">
    <property type="entry name" value="PAP_RNA-bind"/>
    <property type="match status" value="1"/>
</dbReference>
<evidence type="ECO:0000259" key="18">
    <source>
        <dbReference type="Pfam" id="PF20750"/>
    </source>
</evidence>